<evidence type="ECO:0000313" key="6">
    <source>
        <dbReference type="Proteomes" id="UP000006620"/>
    </source>
</evidence>
<keyword evidence="3" id="KW-0804">Transcription</keyword>
<keyword evidence="1" id="KW-0805">Transcription regulation</keyword>
<dbReference type="InterPro" id="IPR036388">
    <property type="entry name" value="WH-like_DNA-bd_sf"/>
</dbReference>
<dbReference type="Pfam" id="PF00392">
    <property type="entry name" value="GntR"/>
    <property type="match status" value="1"/>
</dbReference>
<dbReference type="AlphaFoldDB" id="F8FND3"/>
<dbReference type="InterPro" id="IPR008920">
    <property type="entry name" value="TF_FadR/GntR_C"/>
</dbReference>
<protein>
    <submittedName>
        <fullName evidence="5">GntR family transcriptional regulator</fullName>
    </submittedName>
</protein>
<evidence type="ECO:0000313" key="5">
    <source>
        <dbReference type="EMBL" id="AEI38970.1"/>
    </source>
</evidence>
<evidence type="ECO:0000256" key="3">
    <source>
        <dbReference type="ARBA" id="ARBA00023163"/>
    </source>
</evidence>
<dbReference type="KEGG" id="pms:KNP414_00345"/>
<dbReference type="Gene3D" id="1.10.10.10">
    <property type="entry name" value="Winged helix-like DNA-binding domain superfamily/Winged helix DNA-binding domain"/>
    <property type="match status" value="1"/>
</dbReference>
<reference evidence="5 6" key="2">
    <citation type="journal article" date="2013" name="Genome Announc.">
        <title>Genome Sequence of Growth-Improving Paenibacillus mucilaginosus Strain KNP414.</title>
        <authorList>
            <person name="Lu J.J."/>
            <person name="Wang J.F."/>
            <person name="Hu X.F."/>
        </authorList>
    </citation>
    <scope>NUCLEOTIDE SEQUENCE [LARGE SCALE GENOMIC DNA]</scope>
    <source>
        <strain evidence="5 6">KNP414</strain>
    </source>
</reference>
<evidence type="ECO:0000256" key="2">
    <source>
        <dbReference type="ARBA" id="ARBA00023125"/>
    </source>
</evidence>
<dbReference type="PANTHER" id="PTHR43537:SF53">
    <property type="entry name" value="HTH-TYPE TRANSCRIPTIONAL REPRESSOR NANR"/>
    <property type="match status" value="1"/>
</dbReference>
<dbReference type="Gene3D" id="1.20.120.530">
    <property type="entry name" value="GntR ligand-binding domain-like"/>
    <property type="match status" value="1"/>
</dbReference>
<dbReference type="EMBL" id="CP002869">
    <property type="protein sequence ID" value="AEI38970.1"/>
    <property type="molecule type" value="Genomic_DNA"/>
</dbReference>
<dbReference type="Proteomes" id="UP000006620">
    <property type="component" value="Chromosome"/>
</dbReference>
<dbReference type="PATRIC" id="fig|1036673.3.peg.301"/>
<dbReference type="Pfam" id="PF07729">
    <property type="entry name" value="FCD"/>
    <property type="match status" value="1"/>
</dbReference>
<name>F8FND3_PAEMK</name>
<dbReference type="InterPro" id="IPR000524">
    <property type="entry name" value="Tscrpt_reg_HTH_GntR"/>
</dbReference>
<evidence type="ECO:0000256" key="1">
    <source>
        <dbReference type="ARBA" id="ARBA00023015"/>
    </source>
</evidence>
<dbReference type="PANTHER" id="PTHR43537">
    <property type="entry name" value="TRANSCRIPTIONAL REGULATOR, GNTR FAMILY"/>
    <property type="match status" value="1"/>
</dbReference>
<dbReference type="HOGENOM" id="CLU_017584_5_0_9"/>
<dbReference type="RefSeq" id="WP_013914136.1">
    <property type="nucleotide sequence ID" value="NC_015690.1"/>
</dbReference>
<sequence>MAPEQETEIYKAIKQAIIEQKLRPNTQLVEEVVAESFGVSRTPVRNVVRRLASEKLVTIIPYKGAFVSCPTIQEAREVFDMRRVLESAVIHKVCKFLTEEQYGQLEKLLDDEREAQGKGDIFGAIQITGDFHLKLAGFSGSSYYSRFLEELVSLTYVIIALYGEQKTKCCQDHRTILDYIRSGDAEKAERAMLAHLREMEEALRFDQAGNQSLSLTEIFKSGMRHTVRR</sequence>
<dbReference type="PROSITE" id="PS50949">
    <property type="entry name" value="HTH_GNTR"/>
    <property type="match status" value="1"/>
</dbReference>
<proteinExistence type="predicted"/>
<feature type="domain" description="HTH gntR-type" evidence="4">
    <location>
        <begin position="3"/>
        <end position="70"/>
    </location>
</feature>
<accession>F8FND3</accession>
<dbReference type="InterPro" id="IPR011711">
    <property type="entry name" value="GntR_C"/>
</dbReference>
<organism evidence="5 6">
    <name type="scientific">Paenibacillus mucilaginosus (strain KNP414)</name>
    <dbReference type="NCBI Taxonomy" id="1036673"/>
    <lineage>
        <taxon>Bacteria</taxon>
        <taxon>Bacillati</taxon>
        <taxon>Bacillota</taxon>
        <taxon>Bacilli</taxon>
        <taxon>Bacillales</taxon>
        <taxon>Paenibacillaceae</taxon>
        <taxon>Paenibacillus</taxon>
    </lineage>
</organism>
<evidence type="ECO:0000259" key="4">
    <source>
        <dbReference type="PROSITE" id="PS50949"/>
    </source>
</evidence>
<reference evidence="6" key="1">
    <citation type="submission" date="2011-06" db="EMBL/GenBank/DDBJ databases">
        <title>Complete genome sequence of Paenibacillus mucilaginosus KNP414.</title>
        <authorList>
            <person name="Wang J."/>
            <person name="Hu S."/>
            <person name="Hu X."/>
            <person name="Zhang B."/>
            <person name="Dong D."/>
            <person name="Zhang S."/>
            <person name="Zhao K."/>
            <person name="Wu D."/>
        </authorList>
    </citation>
    <scope>NUCLEOTIDE SEQUENCE [LARGE SCALE GENOMIC DNA]</scope>
    <source>
        <strain evidence="6">KNP414</strain>
    </source>
</reference>
<dbReference type="InterPro" id="IPR036390">
    <property type="entry name" value="WH_DNA-bd_sf"/>
</dbReference>
<dbReference type="GO" id="GO:0003677">
    <property type="term" value="F:DNA binding"/>
    <property type="evidence" value="ECO:0007669"/>
    <property type="project" value="UniProtKB-KW"/>
</dbReference>
<dbReference type="SUPFAM" id="SSF46785">
    <property type="entry name" value="Winged helix' DNA-binding domain"/>
    <property type="match status" value="1"/>
</dbReference>
<dbReference type="SUPFAM" id="SSF48008">
    <property type="entry name" value="GntR ligand-binding domain-like"/>
    <property type="match status" value="1"/>
</dbReference>
<dbReference type="SMART" id="SM00345">
    <property type="entry name" value="HTH_GNTR"/>
    <property type="match status" value="1"/>
</dbReference>
<dbReference type="CDD" id="cd07377">
    <property type="entry name" value="WHTH_GntR"/>
    <property type="match status" value="1"/>
</dbReference>
<dbReference type="GO" id="GO:0003700">
    <property type="term" value="F:DNA-binding transcription factor activity"/>
    <property type="evidence" value="ECO:0007669"/>
    <property type="project" value="InterPro"/>
</dbReference>
<gene>
    <name evidence="5" type="ordered locus">KNP414_00345</name>
</gene>
<keyword evidence="2" id="KW-0238">DNA-binding</keyword>
<dbReference type="SMART" id="SM00895">
    <property type="entry name" value="FCD"/>
    <property type="match status" value="1"/>
</dbReference>